<evidence type="ECO:0000256" key="6">
    <source>
        <dbReference type="ARBA" id="ARBA00023002"/>
    </source>
</evidence>
<name>A0ABN5AXK0_9GAMM</name>
<keyword evidence="10" id="KW-1185">Reference proteome</keyword>
<keyword evidence="4" id="KW-0285">Flavoprotein</keyword>
<dbReference type="EMBL" id="CP022133">
    <property type="protein sequence ID" value="ASG66100.1"/>
    <property type="molecule type" value="Genomic_DNA"/>
</dbReference>
<dbReference type="PRINTS" id="PR00420">
    <property type="entry name" value="RNGMNOXGNASE"/>
</dbReference>
<dbReference type="PANTHER" id="PTHR43876">
    <property type="entry name" value="UBIQUINONE BIOSYNTHESIS MONOOXYGENASE COQ6, MITOCHONDRIAL"/>
    <property type="match status" value="1"/>
</dbReference>
<evidence type="ECO:0000259" key="8">
    <source>
        <dbReference type="Pfam" id="PF01494"/>
    </source>
</evidence>
<accession>A0ABN5AXK0</accession>
<comment type="similarity">
    <text evidence="3">Belongs to the UbiH/COQ6 family.</text>
</comment>
<gene>
    <name evidence="9" type="ORF">CEW91_08060</name>
</gene>
<dbReference type="Gene3D" id="3.50.50.60">
    <property type="entry name" value="FAD/NAD(P)-binding domain"/>
    <property type="match status" value="2"/>
</dbReference>
<reference evidence="9 10" key="1">
    <citation type="submission" date="2017-06" db="EMBL/GenBank/DDBJ databases">
        <title>Complete genome sequence of Idiomarina piscisalsi strain 10PY1A isolated from soil of Soudi Arabia.</title>
        <authorList>
            <person name="Kim M.-C."/>
            <person name="Jung B.K."/>
            <person name="Budiyanto F."/>
            <person name="Nzila A."/>
            <person name="Shin J.-H."/>
        </authorList>
    </citation>
    <scope>NUCLEOTIDE SEQUENCE [LARGE SCALE GENOMIC DNA]</scope>
    <source>
        <strain evidence="9 10">10PY1A</strain>
    </source>
</reference>
<feature type="domain" description="FAD-binding" evidence="8">
    <location>
        <begin position="4"/>
        <end position="313"/>
    </location>
</feature>
<evidence type="ECO:0000313" key="9">
    <source>
        <dbReference type="EMBL" id="ASG66100.1"/>
    </source>
</evidence>
<dbReference type="Proteomes" id="UP000197717">
    <property type="component" value="Chromosome"/>
</dbReference>
<keyword evidence="5" id="KW-0274">FAD</keyword>
<dbReference type="InterPro" id="IPR036188">
    <property type="entry name" value="FAD/NAD-bd_sf"/>
</dbReference>
<dbReference type="InterPro" id="IPR002938">
    <property type="entry name" value="FAD-bd"/>
</dbReference>
<dbReference type="InterPro" id="IPR051205">
    <property type="entry name" value="UbiH/COQ6_monooxygenase"/>
</dbReference>
<dbReference type="SUPFAM" id="SSF51905">
    <property type="entry name" value="FAD/NAD(P)-binding domain"/>
    <property type="match status" value="1"/>
</dbReference>
<organism evidence="9 10">
    <name type="scientific">Idiomarina piscisalsi</name>
    <dbReference type="NCBI Taxonomy" id="1096243"/>
    <lineage>
        <taxon>Bacteria</taxon>
        <taxon>Pseudomonadati</taxon>
        <taxon>Pseudomonadota</taxon>
        <taxon>Gammaproteobacteria</taxon>
        <taxon>Alteromonadales</taxon>
        <taxon>Idiomarinaceae</taxon>
        <taxon>Idiomarina</taxon>
    </lineage>
</organism>
<comment type="cofactor">
    <cofactor evidence="1">
        <name>FAD</name>
        <dbReference type="ChEBI" id="CHEBI:57692"/>
    </cofactor>
</comment>
<evidence type="ECO:0000313" key="10">
    <source>
        <dbReference type="Proteomes" id="UP000197717"/>
    </source>
</evidence>
<protein>
    <submittedName>
        <fullName evidence="9">UbiH/Coq6 family FAD-binding oxidoreductase</fullName>
    </submittedName>
</protein>
<evidence type="ECO:0000256" key="1">
    <source>
        <dbReference type="ARBA" id="ARBA00001974"/>
    </source>
</evidence>
<dbReference type="PANTHER" id="PTHR43876:SF10">
    <property type="entry name" value="3-DEMETHOXYUBIQUINOL 3-HYDROXYLASE"/>
    <property type="match status" value="1"/>
</dbReference>
<dbReference type="RefSeq" id="WP_088768486.1">
    <property type="nucleotide sequence ID" value="NZ_CP022133.1"/>
</dbReference>
<evidence type="ECO:0000256" key="3">
    <source>
        <dbReference type="ARBA" id="ARBA00005349"/>
    </source>
</evidence>
<keyword evidence="7" id="KW-0503">Monooxygenase</keyword>
<evidence type="ECO:0000256" key="2">
    <source>
        <dbReference type="ARBA" id="ARBA00004749"/>
    </source>
</evidence>
<proteinExistence type="inferred from homology"/>
<evidence type="ECO:0000256" key="4">
    <source>
        <dbReference type="ARBA" id="ARBA00022630"/>
    </source>
</evidence>
<dbReference type="InterPro" id="IPR010971">
    <property type="entry name" value="UbiH/COQ6"/>
</dbReference>
<sequence length="381" mass="42354">MRDLTVVINGGGMVGAASALAFAKAGAYVKLFESHPPKLEGQTNDWDLRISSVNLANWQWLRSLGVNEVIAHSKVRDYQRLTVTTQSGKSLTFDASEVDQASLGVMVENNALQTALWQCLRDYENVELVTEQRINSLNTHDRTVELTHGERCSFDVLLGCDGANSIIAQLTHTAYRGWDYDQRCLLANVELEQPVASETWEVFRPQGPYALLPLSNNKACLIDYDKRADIRSLQHDKAALQTHLTQLFEPHIGPFQLIKAASFPLQRKHALTYCSYGCVALLGDSAHSIHPMAGQGVNLGFADIRCLLNELSNKPVTPALNAYEKQRKFENAKMMRLMDALQISWRSSNPIARLLADASLSAARAPILKHFLIKQAIGEIE</sequence>
<evidence type="ECO:0000256" key="7">
    <source>
        <dbReference type="ARBA" id="ARBA00023033"/>
    </source>
</evidence>
<keyword evidence="6" id="KW-0560">Oxidoreductase</keyword>
<dbReference type="Pfam" id="PF01494">
    <property type="entry name" value="FAD_binding_3"/>
    <property type="match status" value="1"/>
</dbReference>
<evidence type="ECO:0000256" key="5">
    <source>
        <dbReference type="ARBA" id="ARBA00022827"/>
    </source>
</evidence>
<dbReference type="NCBIfam" id="TIGR01988">
    <property type="entry name" value="Ubi-OHases"/>
    <property type="match status" value="1"/>
</dbReference>
<comment type="pathway">
    <text evidence="2">Cofactor biosynthesis; ubiquinone biosynthesis.</text>
</comment>